<feature type="repeat" description="ANK" evidence="3">
    <location>
        <begin position="89"/>
        <end position="112"/>
    </location>
</feature>
<dbReference type="AlphaFoldDB" id="F2U8Y9"/>
<dbReference type="KEGG" id="sre:PTSG_04906"/>
<dbReference type="Proteomes" id="UP000007799">
    <property type="component" value="Unassembled WGS sequence"/>
</dbReference>
<keyword evidence="2 3" id="KW-0040">ANK repeat</keyword>
<gene>
    <name evidence="5" type="ORF">PTSG_04906</name>
</gene>
<dbReference type="InParanoid" id="F2U8Y9"/>
<evidence type="ECO:0000256" key="4">
    <source>
        <dbReference type="SAM" id="MobiDB-lite"/>
    </source>
</evidence>
<dbReference type="Pfam" id="PF00023">
    <property type="entry name" value="Ank"/>
    <property type="match status" value="1"/>
</dbReference>
<evidence type="ECO:0000313" key="6">
    <source>
        <dbReference type="Proteomes" id="UP000007799"/>
    </source>
</evidence>
<dbReference type="GeneID" id="16074802"/>
<dbReference type="Gene3D" id="1.25.40.20">
    <property type="entry name" value="Ankyrin repeat-containing domain"/>
    <property type="match status" value="2"/>
</dbReference>
<evidence type="ECO:0000256" key="2">
    <source>
        <dbReference type="ARBA" id="ARBA00023043"/>
    </source>
</evidence>
<name>F2U8Y9_SALR5</name>
<keyword evidence="6" id="KW-1185">Reference proteome</keyword>
<keyword evidence="5" id="KW-0808">Transferase</keyword>
<keyword evidence="5" id="KW-0401">Integrin</keyword>
<dbReference type="OrthoDB" id="163438at2759"/>
<dbReference type="GO" id="GO:0085020">
    <property type="term" value="P:protein K6-linked ubiquitination"/>
    <property type="evidence" value="ECO:0007669"/>
    <property type="project" value="TreeGrafter"/>
</dbReference>
<feature type="repeat" description="ANK" evidence="3">
    <location>
        <begin position="23"/>
        <end position="55"/>
    </location>
</feature>
<evidence type="ECO:0000313" key="5">
    <source>
        <dbReference type="EMBL" id="EGD73192.1"/>
    </source>
</evidence>
<dbReference type="eggNOG" id="KOG4177">
    <property type="taxonomic scope" value="Eukaryota"/>
</dbReference>
<reference evidence="5" key="1">
    <citation type="submission" date="2009-08" db="EMBL/GenBank/DDBJ databases">
        <title>Annotation of Salpingoeca rosetta.</title>
        <authorList>
            <consortium name="The Broad Institute Genome Sequencing Platform"/>
            <person name="Russ C."/>
            <person name="Cuomo C."/>
            <person name="Burger G."/>
            <person name="Gray M.W."/>
            <person name="Holland P.W.H."/>
            <person name="King N."/>
            <person name="Lang F.B.F."/>
            <person name="Roger A.J."/>
            <person name="Ruiz-Trillo I."/>
            <person name="Young S.K."/>
            <person name="Zeng Q."/>
            <person name="Gargeya S."/>
            <person name="Alvarado L."/>
            <person name="Berlin A."/>
            <person name="Chapman S.B."/>
            <person name="Chen Z."/>
            <person name="Freedman E."/>
            <person name="Gellesch M."/>
            <person name="Goldberg J."/>
            <person name="Griggs A."/>
            <person name="Gujja S."/>
            <person name="Heilman E."/>
            <person name="Heiman D."/>
            <person name="Howarth C."/>
            <person name="Mehta T."/>
            <person name="Neiman D."/>
            <person name="Pearson M."/>
            <person name="Roberts A."/>
            <person name="Saif S."/>
            <person name="Shea T."/>
            <person name="Shenoy N."/>
            <person name="Sisk P."/>
            <person name="Stolte C."/>
            <person name="Sykes S."/>
            <person name="White J."/>
            <person name="Yandava C."/>
            <person name="Haas B."/>
            <person name="Nusbaum C."/>
            <person name="Birren B."/>
        </authorList>
    </citation>
    <scope>NUCLEOTIDE SEQUENCE [LARGE SCALE GENOMIC DNA]</scope>
    <source>
        <strain evidence="5">ATCC 50818</strain>
    </source>
</reference>
<feature type="repeat" description="ANK" evidence="3">
    <location>
        <begin position="156"/>
        <end position="188"/>
    </location>
</feature>
<dbReference type="SUPFAM" id="SSF48403">
    <property type="entry name" value="Ankyrin repeat"/>
    <property type="match status" value="1"/>
</dbReference>
<dbReference type="GO" id="GO:0007229">
    <property type="term" value="P:integrin-mediated signaling pathway"/>
    <property type="evidence" value="ECO:0007669"/>
    <property type="project" value="UniProtKB-KW"/>
</dbReference>
<keyword evidence="5" id="KW-0418">Kinase</keyword>
<sequence>MGHYALVEVLAEARASINSRDEAGSTPTHKAAAHGHRLCLQQLLRFRANLNQADDRGWTPVHAAAFHGHLNCITFFRQHDVDLSSVDKDGYTPLHYAVAENHFRTVKYLLKHCTQSILATETVQGETPLDLAVRLSRKKIRRYLEFATEATIEGGDDQLLLHSAAARGDLDTIKRLLDDGVFIDLHDSTGSTALHAAAASGHSAAVRYLVRRGANRAACNFYGELAYDVALRCNSKECASLLEPRDPDTIALTGRVADAYGGDGNGDDDEEDEETPAQRQTRLREHITRLTEELQLAKIEFRESGGRLAEDVEAELEEQRRQQHLTALTDRVAVLDGELTRERTKREHLERVLQQSSEYITELTARLHRFEDAHREALTRVYWLERKPVRGRTRTHRARTP</sequence>
<proteinExistence type="predicted"/>
<dbReference type="PROSITE" id="PS50297">
    <property type="entry name" value="ANK_REP_REGION"/>
    <property type="match status" value="4"/>
</dbReference>
<accession>F2U8Y9</accession>
<dbReference type="GO" id="GO:0004842">
    <property type="term" value="F:ubiquitin-protein transferase activity"/>
    <property type="evidence" value="ECO:0007669"/>
    <property type="project" value="TreeGrafter"/>
</dbReference>
<dbReference type="PANTHER" id="PTHR24171:SF8">
    <property type="entry name" value="BRCA1-ASSOCIATED RING DOMAIN PROTEIN 1"/>
    <property type="match status" value="1"/>
</dbReference>
<organism evidence="6">
    <name type="scientific">Salpingoeca rosetta (strain ATCC 50818 / BSB-021)</name>
    <dbReference type="NCBI Taxonomy" id="946362"/>
    <lineage>
        <taxon>Eukaryota</taxon>
        <taxon>Choanoflagellata</taxon>
        <taxon>Craspedida</taxon>
        <taxon>Salpingoecidae</taxon>
        <taxon>Salpingoeca</taxon>
    </lineage>
</organism>
<dbReference type="PANTHER" id="PTHR24171">
    <property type="entry name" value="ANKYRIN REPEAT DOMAIN-CONTAINING PROTEIN 39-RELATED"/>
    <property type="match status" value="1"/>
</dbReference>
<feature type="region of interest" description="Disordered" evidence="4">
    <location>
        <begin position="256"/>
        <end position="279"/>
    </location>
</feature>
<dbReference type="InterPro" id="IPR036770">
    <property type="entry name" value="Ankyrin_rpt-contain_sf"/>
</dbReference>
<dbReference type="InterPro" id="IPR002110">
    <property type="entry name" value="Ankyrin_rpt"/>
</dbReference>
<dbReference type="GO" id="GO:0016301">
    <property type="term" value="F:kinase activity"/>
    <property type="evidence" value="ECO:0007669"/>
    <property type="project" value="UniProtKB-KW"/>
</dbReference>
<dbReference type="PROSITE" id="PS50088">
    <property type="entry name" value="ANK_REPEAT"/>
    <property type="match status" value="5"/>
</dbReference>
<evidence type="ECO:0000256" key="1">
    <source>
        <dbReference type="ARBA" id="ARBA00022737"/>
    </source>
</evidence>
<dbReference type="STRING" id="946362.F2U8Y9"/>
<dbReference type="RefSeq" id="XP_004994223.1">
    <property type="nucleotide sequence ID" value="XM_004994166.1"/>
</dbReference>
<dbReference type="SMART" id="SM00248">
    <property type="entry name" value="ANK"/>
    <property type="match status" value="6"/>
</dbReference>
<feature type="repeat" description="ANK" evidence="3">
    <location>
        <begin position="56"/>
        <end position="88"/>
    </location>
</feature>
<dbReference type="OMA" id="IANENRF"/>
<dbReference type="Pfam" id="PF12796">
    <property type="entry name" value="Ank_2"/>
    <property type="match status" value="2"/>
</dbReference>
<feature type="compositionally biased region" description="Acidic residues" evidence="4">
    <location>
        <begin position="265"/>
        <end position="275"/>
    </location>
</feature>
<feature type="repeat" description="ANK" evidence="3">
    <location>
        <begin position="189"/>
        <end position="221"/>
    </location>
</feature>
<keyword evidence="1" id="KW-0677">Repeat</keyword>
<protein>
    <submittedName>
        <fullName evidence="5">Integrin linked kinase</fullName>
    </submittedName>
</protein>
<dbReference type="EMBL" id="GL832965">
    <property type="protein sequence ID" value="EGD73192.1"/>
    <property type="molecule type" value="Genomic_DNA"/>
</dbReference>
<evidence type="ECO:0000256" key="3">
    <source>
        <dbReference type="PROSITE-ProRule" id="PRU00023"/>
    </source>
</evidence>